<dbReference type="PROSITE" id="PS51885">
    <property type="entry name" value="NEPRILYSIN"/>
    <property type="match status" value="1"/>
</dbReference>
<dbReference type="PANTHER" id="PTHR11733:SF167">
    <property type="entry name" value="FI17812P1-RELATED"/>
    <property type="match status" value="1"/>
</dbReference>
<dbReference type="PANTHER" id="PTHR11733">
    <property type="entry name" value="ZINC METALLOPROTEASE FAMILY M13 NEPRILYSIN-RELATED"/>
    <property type="match status" value="1"/>
</dbReference>
<protein>
    <submittedName>
        <fullName evidence="3">Endothelin-converting enzyme-like 1</fullName>
    </submittedName>
</protein>
<organism evidence="3 4">
    <name type="scientific">Folsomia candida</name>
    <name type="common">Springtail</name>
    <dbReference type="NCBI Taxonomy" id="158441"/>
    <lineage>
        <taxon>Eukaryota</taxon>
        <taxon>Metazoa</taxon>
        <taxon>Ecdysozoa</taxon>
        <taxon>Arthropoda</taxon>
        <taxon>Hexapoda</taxon>
        <taxon>Collembola</taxon>
        <taxon>Entomobryomorpha</taxon>
        <taxon>Isotomoidea</taxon>
        <taxon>Isotomidae</taxon>
        <taxon>Proisotominae</taxon>
        <taxon>Folsomia</taxon>
    </lineage>
</organism>
<dbReference type="GO" id="GO:0004222">
    <property type="term" value="F:metalloendopeptidase activity"/>
    <property type="evidence" value="ECO:0007669"/>
    <property type="project" value="InterPro"/>
</dbReference>
<evidence type="ECO:0000256" key="1">
    <source>
        <dbReference type="ARBA" id="ARBA00007357"/>
    </source>
</evidence>
<comment type="caution">
    <text evidence="3">The sequence shown here is derived from an EMBL/GenBank/DDBJ whole genome shotgun (WGS) entry which is preliminary data.</text>
</comment>
<keyword evidence="4" id="KW-1185">Reference proteome</keyword>
<evidence type="ECO:0000313" key="3">
    <source>
        <dbReference type="EMBL" id="OXA46266.1"/>
    </source>
</evidence>
<evidence type="ECO:0000313" key="4">
    <source>
        <dbReference type="Proteomes" id="UP000198287"/>
    </source>
</evidence>
<dbReference type="Proteomes" id="UP000198287">
    <property type="component" value="Unassembled WGS sequence"/>
</dbReference>
<dbReference type="STRING" id="158441.A0A226DPY0"/>
<dbReference type="EMBL" id="LNIX01000016">
    <property type="protein sequence ID" value="OXA46266.1"/>
    <property type="molecule type" value="Genomic_DNA"/>
</dbReference>
<gene>
    <name evidence="3" type="ORF">Fcan01_18979</name>
</gene>
<accession>A0A226DPY0</accession>
<dbReference type="OrthoDB" id="6475849at2759"/>
<dbReference type="GO" id="GO:0005886">
    <property type="term" value="C:plasma membrane"/>
    <property type="evidence" value="ECO:0007669"/>
    <property type="project" value="TreeGrafter"/>
</dbReference>
<dbReference type="InterPro" id="IPR018497">
    <property type="entry name" value="Peptidase_M13_C"/>
</dbReference>
<feature type="domain" description="Peptidase M13 C-terminal" evidence="2">
    <location>
        <begin position="28"/>
        <end position="162"/>
    </location>
</feature>
<comment type="similarity">
    <text evidence="1">Belongs to the peptidase M13 family.</text>
</comment>
<dbReference type="SUPFAM" id="SSF55486">
    <property type="entry name" value="Metalloproteases ('zincins'), catalytic domain"/>
    <property type="match status" value="1"/>
</dbReference>
<name>A0A226DPY0_FOLCA</name>
<dbReference type="GO" id="GO:0016485">
    <property type="term" value="P:protein processing"/>
    <property type="evidence" value="ECO:0007669"/>
    <property type="project" value="TreeGrafter"/>
</dbReference>
<sequence length="252" mass="29382">MSEPENSKNPENKTHIFLHEEPSELTKAVFEEKCECVERKYNGYEIHLPNKESLRINGTFTLEENVADIIGMEMAYKSWMENDMDNSPMKFQFQQLARFTEQQMFFISWAQEWCEAFKDDETETILLTDQVKTDVHSPASVRVFGTLSNFKEFSDAFHRPVGARNPIFCFECRSAEPHSSNIKVKQSLVATNVEIDLRDLFPEVRRKRRALKSHITPYLGYRWNGLGERIQNIYTLLGLGPPPNNLETNENY</sequence>
<dbReference type="Gene3D" id="3.40.390.10">
    <property type="entry name" value="Collagenase (Catalytic Domain)"/>
    <property type="match status" value="1"/>
</dbReference>
<dbReference type="AlphaFoldDB" id="A0A226DPY0"/>
<proteinExistence type="inferred from homology"/>
<dbReference type="InterPro" id="IPR000718">
    <property type="entry name" value="Peptidase_M13"/>
</dbReference>
<reference evidence="3 4" key="1">
    <citation type="submission" date="2015-12" db="EMBL/GenBank/DDBJ databases">
        <title>The genome of Folsomia candida.</title>
        <authorList>
            <person name="Faddeeva A."/>
            <person name="Derks M.F."/>
            <person name="Anvar Y."/>
            <person name="Smit S."/>
            <person name="Van Straalen N."/>
            <person name="Roelofs D."/>
        </authorList>
    </citation>
    <scope>NUCLEOTIDE SEQUENCE [LARGE SCALE GENOMIC DNA]</scope>
    <source>
        <strain evidence="3 4">VU population</strain>
        <tissue evidence="3">Whole body</tissue>
    </source>
</reference>
<dbReference type="Pfam" id="PF01431">
    <property type="entry name" value="Peptidase_M13"/>
    <property type="match status" value="1"/>
</dbReference>
<evidence type="ECO:0000259" key="2">
    <source>
        <dbReference type="Pfam" id="PF01431"/>
    </source>
</evidence>
<dbReference type="InterPro" id="IPR024079">
    <property type="entry name" value="MetalloPept_cat_dom_sf"/>
</dbReference>